<dbReference type="EMBL" id="RJVU01046963">
    <property type="protein sequence ID" value="ROL44079.1"/>
    <property type="molecule type" value="Genomic_DNA"/>
</dbReference>
<evidence type="ECO:0000313" key="2">
    <source>
        <dbReference type="Proteomes" id="UP000281406"/>
    </source>
</evidence>
<comment type="caution">
    <text evidence="1">The sequence shown here is derived from an EMBL/GenBank/DDBJ whole genome shotgun (WGS) entry which is preliminary data.</text>
</comment>
<sequence length="98" mass="10964">MRRLEWRCMGIKRMWLTGRGRRRKTIPGADVQDSASPAERASLMRNQCVQTDSLSRRAAESMSLLQSRNEGSACHSVPETVWIVSNPALMSVVSETEG</sequence>
<gene>
    <name evidence="1" type="ORF">DPX16_1095</name>
</gene>
<organism evidence="1 2">
    <name type="scientific">Anabarilius grahami</name>
    <name type="common">Kanglang fish</name>
    <name type="synonym">Barilius grahami</name>
    <dbReference type="NCBI Taxonomy" id="495550"/>
    <lineage>
        <taxon>Eukaryota</taxon>
        <taxon>Metazoa</taxon>
        <taxon>Chordata</taxon>
        <taxon>Craniata</taxon>
        <taxon>Vertebrata</taxon>
        <taxon>Euteleostomi</taxon>
        <taxon>Actinopterygii</taxon>
        <taxon>Neopterygii</taxon>
        <taxon>Teleostei</taxon>
        <taxon>Ostariophysi</taxon>
        <taxon>Cypriniformes</taxon>
        <taxon>Xenocyprididae</taxon>
        <taxon>Xenocypridinae</taxon>
        <taxon>Xenocypridinae incertae sedis</taxon>
        <taxon>Anabarilius</taxon>
    </lineage>
</organism>
<accession>A0A3N0YCY0</accession>
<protein>
    <submittedName>
        <fullName evidence="1">Uncharacterized protein</fullName>
    </submittedName>
</protein>
<reference evidence="1 2" key="1">
    <citation type="submission" date="2018-10" db="EMBL/GenBank/DDBJ databases">
        <title>Genome assembly for a Yunnan-Guizhou Plateau 3E fish, Anabarilius grahami (Regan), and its evolutionary and genetic applications.</title>
        <authorList>
            <person name="Jiang W."/>
        </authorList>
    </citation>
    <scope>NUCLEOTIDE SEQUENCE [LARGE SCALE GENOMIC DNA]</scope>
    <source>
        <strain evidence="1">AG-KIZ</strain>
        <tissue evidence="1">Muscle</tissue>
    </source>
</reference>
<name>A0A3N0YCY0_ANAGA</name>
<keyword evidence="2" id="KW-1185">Reference proteome</keyword>
<evidence type="ECO:0000313" key="1">
    <source>
        <dbReference type="EMBL" id="ROL44079.1"/>
    </source>
</evidence>
<dbReference type="AlphaFoldDB" id="A0A3N0YCY0"/>
<proteinExistence type="predicted"/>
<dbReference type="Proteomes" id="UP000281406">
    <property type="component" value="Unassembled WGS sequence"/>
</dbReference>